<proteinExistence type="predicted"/>
<dbReference type="SUPFAM" id="SSF55961">
    <property type="entry name" value="Bet v1-like"/>
    <property type="match status" value="1"/>
</dbReference>
<dbReference type="EMBL" id="CP071872">
    <property type="protein sequence ID" value="UNM13554.1"/>
    <property type="molecule type" value="Genomic_DNA"/>
</dbReference>
<dbReference type="RefSeq" id="WP_242332466.1">
    <property type="nucleotide sequence ID" value="NZ_CP071872.1"/>
</dbReference>
<name>A0ABY3WQ13_9ACTN</name>
<keyword evidence="2" id="KW-1185">Reference proteome</keyword>
<dbReference type="Pfam" id="PF10604">
    <property type="entry name" value="Polyketide_cyc2"/>
    <property type="match status" value="1"/>
</dbReference>
<protein>
    <submittedName>
        <fullName evidence="1">SRPBCC family protein</fullName>
    </submittedName>
</protein>
<gene>
    <name evidence="1" type="ORF">J4032_20610</name>
</gene>
<organism evidence="1 2">
    <name type="scientific">Streptomyces formicae</name>
    <dbReference type="NCBI Taxonomy" id="1616117"/>
    <lineage>
        <taxon>Bacteria</taxon>
        <taxon>Bacillati</taxon>
        <taxon>Actinomycetota</taxon>
        <taxon>Actinomycetes</taxon>
        <taxon>Kitasatosporales</taxon>
        <taxon>Streptomycetaceae</taxon>
        <taxon>Streptomyces</taxon>
    </lineage>
</organism>
<sequence length="160" mass="17703">MAHRLDPVQLDFVETAPLRLVFATEVSATPAELYRALAEDVEGWPAWFRAIVSARPTDGGAGREVRLRGGTRFEETIMAAEPDSRYAYRVDVTNAPGVRAMVEEWRLTPTDSGRTRVQWTMAVSGAAPIRFVMRLGRAGMGQAFRDAVRRLDRRIAAAAA</sequence>
<reference evidence="1 2" key="1">
    <citation type="submission" date="2021-03" db="EMBL/GenBank/DDBJ databases">
        <title>Complete genome of Streptomyces formicae strain 1H-GS9 (DSM 100524).</title>
        <authorList>
            <person name="Atanasov K.E."/>
            <person name="Altabella T."/>
            <person name="Ferrer A."/>
        </authorList>
    </citation>
    <scope>NUCLEOTIDE SEQUENCE [LARGE SCALE GENOMIC DNA]</scope>
    <source>
        <strain evidence="1 2">1H-GS9</strain>
    </source>
</reference>
<dbReference type="Gene3D" id="3.30.530.20">
    <property type="match status" value="1"/>
</dbReference>
<dbReference type="InterPro" id="IPR019587">
    <property type="entry name" value="Polyketide_cyclase/dehydratase"/>
</dbReference>
<dbReference type="CDD" id="cd07821">
    <property type="entry name" value="PYR_PYL_RCAR_like"/>
    <property type="match status" value="1"/>
</dbReference>
<dbReference type="InterPro" id="IPR023393">
    <property type="entry name" value="START-like_dom_sf"/>
</dbReference>
<dbReference type="Proteomes" id="UP000828924">
    <property type="component" value="Chromosome"/>
</dbReference>
<accession>A0ABY3WQ13</accession>
<evidence type="ECO:0000313" key="2">
    <source>
        <dbReference type="Proteomes" id="UP000828924"/>
    </source>
</evidence>
<evidence type="ECO:0000313" key="1">
    <source>
        <dbReference type="EMBL" id="UNM13554.1"/>
    </source>
</evidence>